<evidence type="ECO:0000313" key="2">
    <source>
        <dbReference type="EMBL" id="KAK3945827.1"/>
    </source>
</evidence>
<protein>
    <recommendedName>
        <fullName evidence="4">Transmembrane protein</fullName>
    </recommendedName>
</protein>
<proteinExistence type="predicted"/>
<accession>A0AAN6S9A8</accession>
<comment type="caution">
    <text evidence="2">The sequence shown here is derived from an EMBL/GenBank/DDBJ whole genome shotgun (WGS) entry which is preliminary data.</text>
</comment>
<keyword evidence="1" id="KW-0472">Membrane</keyword>
<sequence length="152" mass="17215">MAELVSLNTRTNRIGLWNLHHLAASLLSFAVSVILQVFFSLFCLESIASATGKGNAFGISGISKQAQHFCVQHHSSFFHLDISSPSRAFFFFFLTLLPFFIFYPFLLFRLFFLSSLLYYRSRAIMHTGHDTRQAFGGRACVMDKWVNVGMGT</sequence>
<evidence type="ECO:0000313" key="3">
    <source>
        <dbReference type="Proteomes" id="UP001303473"/>
    </source>
</evidence>
<keyword evidence="1" id="KW-0812">Transmembrane</keyword>
<keyword evidence="3" id="KW-1185">Reference proteome</keyword>
<feature type="transmembrane region" description="Helical" evidence="1">
    <location>
        <begin position="21"/>
        <end position="42"/>
    </location>
</feature>
<keyword evidence="1" id="KW-1133">Transmembrane helix</keyword>
<dbReference type="EMBL" id="MU853753">
    <property type="protein sequence ID" value="KAK3945827.1"/>
    <property type="molecule type" value="Genomic_DNA"/>
</dbReference>
<reference evidence="3" key="1">
    <citation type="journal article" date="2023" name="Mol. Phylogenet. Evol.">
        <title>Genome-scale phylogeny and comparative genomics of the fungal order Sordariales.</title>
        <authorList>
            <person name="Hensen N."/>
            <person name="Bonometti L."/>
            <person name="Westerberg I."/>
            <person name="Brannstrom I.O."/>
            <person name="Guillou S."/>
            <person name="Cros-Aarteil S."/>
            <person name="Calhoun S."/>
            <person name="Haridas S."/>
            <person name="Kuo A."/>
            <person name="Mondo S."/>
            <person name="Pangilinan J."/>
            <person name="Riley R."/>
            <person name="LaButti K."/>
            <person name="Andreopoulos B."/>
            <person name="Lipzen A."/>
            <person name="Chen C."/>
            <person name="Yan M."/>
            <person name="Daum C."/>
            <person name="Ng V."/>
            <person name="Clum A."/>
            <person name="Steindorff A."/>
            <person name="Ohm R.A."/>
            <person name="Martin F."/>
            <person name="Silar P."/>
            <person name="Natvig D.O."/>
            <person name="Lalanne C."/>
            <person name="Gautier V."/>
            <person name="Ament-Velasquez S.L."/>
            <person name="Kruys A."/>
            <person name="Hutchinson M.I."/>
            <person name="Powell A.J."/>
            <person name="Barry K."/>
            <person name="Miller A.N."/>
            <person name="Grigoriev I.V."/>
            <person name="Debuchy R."/>
            <person name="Gladieux P."/>
            <person name="Hiltunen Thoren M."/>
            <person name="Johannesson H."/>
        </authorList>
    </citation>
    <scope>NUCLEOTIDE SEQUENCE [LARGE SCALE GENOMIC DNA]</scope>
    <source>
        <strain evidence="3">CBS 340.73</strain>
    </source>
</reference>
<evidence type="ECO:0008006" key="4">
    <source>
        <dbReference type="Google" id="ProtNLM"/>
    </source>
</evidence>
<dbReference type="Proteomes" id="UP001303473">
    <property type="component" value="Unassembled WGS sequence"/>
</dbReference>
<dbReference type="AlphaFoldDB" id="A0AAN6S9A8"/>
<gene>
    <name evidence="2" type="ORF">QBC46DRAFT_61374</name>
</gene>
<evidence type="ECO:0000256" key="1">
    <source>
        <dbReference type="SAM" id="Phobius"/>
    </source>
</evidence>
<name>A0AAN6S9A8_9PEZI</name>
<feature type="transmembrane region" description="Helical" evidence="1">
    <location>
        <begin position="88"/>
        <end position="112"/>
    </location>
</feature>
<organism evidence="2 3">
    <name type="scientific">Diplogelasinospora grovesii</name>
    <dbReference type="NCBI Taxonomy" id="303347"/>
    <lineage>
        <taxon>Eukaryota</taxon>
        <taxon>Fungi</taxon>
        <taxon>Dikarya</taxon>
        <taxon>Ascomycota</taxon>
        <taxon>Pezizomycotina</taxon>
        <taxon>Sordariomycetes</taxon>
        <taxon>Sordariomycetidae</taxon>
        <taxon>Sordariales</taxon>
        <taxon>Diplogelasinosporaceae</taxon>
        <taxon>Diplogelasinospora</taxon>
    </lineage>
</organism>